<dbReference type="PANTHER" id="PTHR19849">
    <property type="entry name" value="PHOSPHOLIPASE A-2-ACTIVATING PROTEIN"/>
    <property type="match status" value="1"/>
</dbReference>
<reference evidence="6 7" key="1">
    <citation type="submission" date="2017-06" db="EMBL/GenBank/DDBJ databases">
        <title>Genome sequencing of cyanobaciteial culture collection at National Institute for Environmental Studies (NIES).</title>
        <authorList>
            <person name="Hirose Y."/>
            <person name="Shimura Y."/>
            <person name="Fujisawa T."/>
            <person name="Nakamura Y."/>
            <person name="Kawachi M."/>
        </authorList>
    </citation>
    <scope>NUCLEOTIDE SEQUENCE [LARGE SCALE GENOMIC DNA]</scope>
    <source>
        <strain evidence="6 7">NIES-267</strain>
        <plasmid evidence="7">Plasmid3 dna</plasmid>
    </source>
</reference>
<evidence type="ECO:0000256" key="5">
    <source>
        <dbReference type="PROSITE-ProRule" id="PRU00339"/>
    </source>
</evidence>
<geneLocation type="plasmid" evidence="7">
    <name>Plasmid3 dna</name>
</geneLocation>
<feature type="repeat" description="WD" evidence="4">
    <location>
        <begin position="955"/>
        <end position="996"/>
    </location>
</feature>
<evidence type="ECO:0000256" key="1">
    <source>
        <dbReference type="ARBA" id="ARBA00022490"/>
    </source>
</evidence>
<dbReference type="PROSITE" id="PS50082">
    <property type="entry name" value="WD_REPEATS_2"/>
    <property type="match status" value="16"/>
</dbReference>
<feature type="repeat" description="WD" evidence="4">
    <location>
        <begin position="1078"/>
        <end position="1110"/>
    </location>
</feature>
<dbReference type="SUPFAM" id="SSF50998">
    <property type="entry name" value="Quinoprotein alcohol dehydrogenase-like"/>
    <property type="match status" value="1"/>
</dbReference>
<feature type="repeat" description="WD" evidence="4">
    <location>
        <begin position="719"/>
        <end position="739"/>
    </location>
</feature>
<keyword evidence="7" id="KW-1185">Reference proteome</keyword>
<feature type="repeat" description="WD" evidence="4">
    <location>
        <begin position="594"/>
        <end position="614"/>
    </location>
</feature>
<keyword evidence="1" id="KW-0963">Cytoplasm</keyword>
<dbReference type="SUPFAM" id="SSF48452">
    <property type="entry name" value="TPR-like"/>
    <property type="match status" value="1"/>
</dbReference>
<feature type="repeat" description="TPR" evidence="5">
    <location>
        <begin position="1288"/>
        <end position="1321"/>
    </location>
</feature>
<dbReference type="Gene3D" id="1.25.40.10">
    <property type="entry name" value="Tetratricopeptide repeat domain"/>
    <property type="match status" value="2"/>
</dbReference>
<proteinExistence type="predicted"/>
<dbReference type="PANTHER" id="PTHR19849:SF0">
    <property type="entry name" value="PHOSPHOLIPASE A-2-ACTIVATING PROTEIN"/>
    <property type="match status" value="1"/>
</dbReference>
<dbReference type="SMART" id="SM00320">
    <property type="entry name" value="WD40"/>
    <property type="match status" value="16"/>
</dbReference>
<evidence type="ECO:0000256" key="3">
    <source>
        <dbReference type="ARBA" id="ARBA00022737"/>
    </source>
</evidence>
<dbReference type="Gene3D" id="3.40.50.300">
    <property type="entry name" value="P-loop containing nucleotide triphosphate hydrolases"/>
    <property type="match status" value="1"/>
</dbReference>
<dbReference type="Proteomes" id="UP000218418">
    <property type="component" value="Plasmid plasmid3"/>
</dbReference>
<accession>A0A1Z4M3A3</accession>
<feature type="repeat" description="WD" evidence="4">
    <location>
        <begin position="803"/>
        <end position="823"/>
    </location>
</feature>
<dbReference type="PROSITE" id="PS00678">
    <property type="entry name" value="WD_REPEATS_1"/>
    <property type="match status" value="1"/>
</dbReference>
<feature type="repeat" description="WD" evidence="4">
    <location>
        <begin position="748"/>
        <end position="780"/>
    </location>
</feature>
<keyword evidence="2 4" id="KW-0853">WD repeat</keyword>
<dbReference type="EMBL" id="AP018230">
    <property type="protein sequence ID" value="BAY87946.1"/>
    <property type="molecule type" value="Genomic_DNA"/>
</dbReference>
<keyword evidence="3" id="KW-0677">Repeat</keyword>
<feature type="repeat" description="WD" evidence="4">
    <location>
        <begin position="873"/>
        <end position="914"/>
    </location>
</feature>
<feature type="repeat" description="WD" evidence="4">
    <location>
        <begin position="914"/>
        <end position="955"/>
    </location>
</feature>
<dbReference type="InterPro" id="IPR015943">
    <property type="entry name" value="WD40/YVTN_repeat-like_dom_sf"/>
</dbReference>
<dbReference type="GO" id="GO:0005737">
    <property type="term" value="C:cytoplasm"/>
    <property type="evidence" value="ECO:0007669"/>
    <property type="project" value="TreeGrafter"/>
</dbReference>
<dbReference type="GO" id="GO:0043130">
    <property type="term" value="F:ubiquitin binding"/>
    <property type="evidence" value="ECO:0007669"/>
    <property type="project" value="TreeGrafter"/>
</dbReference>
<feature type="repeat" description="WD" evidence="4">
    <location>
        <begin position="539"/>
        <end position="571"/>
    </location>
</feature>
<name>A0A1Z4M3A3_9CYAN</name>
<dbReference type="Pfam" id="PF14516">
    <property type="entry name" value="AAA_35"/>
    <property type="match status" value="1"/>
</dbReference>
<dbReference type="SUPFAM" id="SSF52540">
    <property type="entry name" value="P-loop containing nucleoside triphosphate hydrolases"/>
    <property type="match status" value="1"/>
</dbReference>
<dbReference type="InterPro" id="IPR001680">
    <property type="entry name" value="WD40_rpt"/>
</dbReference>
<dbReference type="GO" id="GO:0010992">
    <property type="term" value="P:ubiquitin recycling"/>
    <property type="evidence" value="ECO:0007669"/>
    <property type="project" value="TreeGrafter"/>
</dbReference>
<gene>
    <name evidence="6" type="ORF">NIES267_74700</name>
</gene>
<dbReference type="SUPFAM" id="SSF50978">
    <property type="entry name" value="WD40 repeat-like"/>
    <property type="match status" value="1"/>
</dbReference>
<dbReference type="GO" id="GO:0043161">
    <property type="term" value="P:proteasome-mediated ubiquitin-dependent protein catabolic process"/>
    <property type="evidence" value="ECO:0007669"/>
    <property type="project" value="TreeGrafter"/>
</dbReference>
<dbReference type="InterPro" id="IPR011990">
    <property type="entry name" value="TPR-like_helical_dom_sf"/>
</dbReference>
<feature type="repeat" description="WD" evidence="4">
    <location>
        <begin position="832"/>
        <end position="864"/>
    </location>
</feature>
<dbReference type="InterPro" id="IPR036322">
    <property type="entry name" value="WD40_repeat_dom_sf"/>
</dbReference>
<dbReference type="OrthoDB" id="580957at2"/>
<feature type="repeat" description="WD" evidence="4">
    <location>
        <begin position="1119"/>
        <end position="1151"/>
    </location>
</feature>
<sequence>MTNPSIYTVGGTVQAGDGIYVPRHADEELLELCRQRVFIYILTSRQMGKSSLMVRTAERLADEDIQSVVIDLTQLGVKLTAEQWHLGLLSIIEEALMLDTDVVSWWQSRNHLGFTQRLTKFFQEVLLVEVTSPVVIFVDEIDTTLSLDFTDDFFAAIRYLYVTRAQNTKFKRLSFVLIGVATPGDLIRDPKRTPFNIGQRLDLTDFSVSEAMPLAEGLGVPGERAKQLLGWVLYWTGGHPYLTQRLCSVISEQGKDNWSDTAVFQVVSSTFFGAMSQQDNNLQFVRDMLTKRAPNQNEVLTVFQEIRLGKRSVVDEEQSITKSHLKLSGVVRRSDDTLVVRNRIYQEIFDADWVENELAQQRPYSQALMAWLAADGKDESRLLRGKALQDALAWSKDKSLGNVDYQFLAASQELDKREIQFALAETEKKAQQIVTDAQKKSKRITSIGLGILSVSILAAIGAVWYTQQLIANAQKATELGQQANSALQVFDINPIDELVSAMEAGQGLQKIVEKGRFSEHYPVTSPLRVLSEMLYDIKERNRIKSVGTAIFSPDGKRIVTASDDNTARIWDSNGKQLAVLKGHKGRSFSGWTIFSPDGKRILNASDDNTVRIWDSNGKQLAVFKGHTDRVYSAVFSPDGKRILTVSDDNTTRIWDSNGKQLAVLKGHTDRVYSAVFSPDGKRILTLSLDNTTRIWDSNGKQLAVLKGHTDWSFRGSDVFSPDGKRILTSSLDNTTRIWDSNGKQLAVLKGHKDRVFSAVFSPNGKRILTASDDNTARIWDSNGKELAVLKGHKDRSFRGRAIFSPDGKRILTASYNDAARIWDSNGKQLAVLKGHTDAFSKATFSPDSKRILTASSDNTARIWDSNGNQLAVLKGHTDRVNSAVFSPDGKRILTASFDNTVRIWDIQVKELAVIKGHVSSVNSAIFSPNGKRILTASSDRTTRIWNTQGKELAVIKGHTDRVNSAVFSPNGKRILTASFDKTARIWNTQGKELAIIKGHASYIYRAIFSGDGKRILTASDDNTARIWDSNGNQLAVLKGHTDDVYSAVFSDDSKRIFTASSDNTARIWDSSGNQLDILKGHTNDVNSVIFSGDGKRILTASDDNTARIWDSNGNQLAVLKGHTDDVNSAIFSADGKRILTASDDNTARIWDSNGNQLAVLKGHTDDVSSAIFSADGKRILTASRDRDSTIRVWRMEELDDLLARGCEWLNDYLVIHAQDLRKLKVCHTPSKLKAAAPYLMKAGEKQAIAGDVEEAVVTFKTALRWNREEKFKFDFEKKAQKFEDKGKAERLVNEGEVLAEDNDIENAVAKFQEALKLDPSLDIKPQIKAKKLAARGLISKANNLVLEKKIKATIAAYNQAQKLDPQAEIDAYAWNRLCRQGSLNESAALVMFACEKAVKLSPDSGYIRDSRGLARALTGDYKGAIDDFEAYITQTNNNEYKTQRQKLVKVLRNGKNPFTEEELKKLRSEQPQY</sequence>
<organism evidence="6 7">
    <name type="scientific">Calothrix parasitica NIES-267</name>
    <dbReference type="NCBI Taxonomy" id="1973488"/>
    <lineage>
        <taxon>Bacteria</taxon>
        <taxon>Bacillati</taxon>
        <taxon>Cyanobacteriota</taxon>
        <taxon>Cyanophyceae</taxon>
        <taxon>Nostocales</taxon>
        <taxon>Calotrichaceae</taxon>
        <taxon>Calothrix</taxon>
    </lineage>
</organism>
<dbReference type="Pfam" id="PF00400">
    <property type="entry name" value="WD40"/>
    <property type="match status" value="16"/>
</dbReference>
<dbReference type="InterPro" id="IPR027417">
    <property type="entry name" value="P-loop_NTPase"/>
</dbReference>
<evidence type="ECO:0000256" key="4">
    <source>
        <dbReference type="PROSITE-ProRule" id="PRU00221"/>
    </source>
</evidence>
<dbReference type="SMART" id="SM00028">
    <property type="entry name" value="TPR"/>
    <property type="match status" value="4"/>
</dbReference>
<evidence type="ECO:0000256" key="2">
    <source>
        <dbReference type="ARBA" id="ARBA00022574"/>
    </source>
</evidence>
<dbReference type="InterPro" id="IPR020472">
    <property type="entry name" value="WD40_PAC1"/>
</dbReference>
<dbReference type="InterPro" id="IPR019775">
    <property type="entry name" value="WD40_repeat_CS"/>
</dbReference>
<evidence type="ECO:0000313" key="6">
    <source>
        <dbReference type="EMBL" id="BAY87946.1"/>
    </source>
</evidence>
<dbReference type="CDD" id="cd00200">
    <property type="entry name" value="WD40"/>
    <property type="match status" value="3"/>
</dbReference>
<feature type="repeat" description="WD" evidence="4">
    <location>
        <begin position="1037"/>
        <end position="1069"/>
    </location>
</feature>
<dbReference type="InterPro" id="IPR019734">
    <property type="entry name" value="TPR_rpt"/>
</dbReference>
<protein>
    <submittedName>
        <fullName evidence="6">WD-40 repeat-containing protein</fullName>
    </submittedName>
</protein>
<feature type="repeat" description="WD" evidence="4">
    <location>
        <begin position="623"/>
        <end position="655"/>
    </location>
</feature>
<evidence type="ECO:0000313" key="7">
    <source>
        <dbReference type="Proteomes" id="UP000218418"/>
    </source>
</evidence>
<dbReference type="InterPro" id="IPR011047">
    <property type="entry name" value="Quinoprotein_ADH-like_sf"/>
</dbReference>
<feature type="repeat" description="WD" evidence="4">
    <location>
        <begin position="664"/>
        <end position="696"/>
    </location>
</feature>
<dbReference type="PROSITE" id="PS50005">
    <property type="entry name" value="TPR"/>
    <property type="match status" value="1"/>
</dbReference>
<feature type="repeat" description="WD" evidence="4">
    <location>
        <begin position="1160"/>
        <end position="1203"/>
    </location>
</feature>
<dbReference type="Gene3D" id="2.130.10.10">
    <property type="entry name" value="YVTN repeat-like/Quinoprotein amine dehydrogenase"/>
    <property type="match status" value="8"/>
</dbReference>
<keyword evidence="6" id="KW-0614">Plasmid</keyword>
<dbReference type="PROSITE" id="PS50294">
    <property type="entry name" value="WD_REPEATS_REGION"/>
    <property type="match status" value="12"/>
</dbReference>
<dbReference type="PRINTS" id="PR00320">
    <property type="entry name" value="GPROTEINBRPT"/>
</dbReference>
<keyword evidence="5" id="KW-0802">TPR repeat</keyword>
<feature type="repeat" description="WD" evidence="4">
    <location>
        <begin position="996"/>
        <end position="1028"/>
    </location>
</feature>